<evidence type="ECO:0000256" key="2">
    <source>
        <dbReference type="ARBA" id="ARBA00022723"/>
    </source>
</evidence>
<evidence type="ECO:0000256" key="5">
    <source>
        <dbReference type="SAM" id="MobiDB-lite"/>
    </source>
</evidence>
<feature type="domain" description="Cytochrome c" evidence="6">
    <location>
        <begin position="737"/>
        <end position="872"/>
    </location>
</feature>
<evidence type="ECO:0000259" key="6">
    <source>
        <dbReference type="PROSITE" id="PS51007"/>
    </source>
</evidence>
<feature type="region of interest" description="Disordered" evidence="5">
    <location>
        <begin position="289"/>
        <end position="309"/>
    </location>
</feature>
<comment type="caution">
    <text evidence="7">The sequence shown here is derived from an EMBL/GenBank/DDBJ whole genome shotgun (WGS) entry which is preliminary data.</text>
</comment>
<sequence length="878" mass="95881">MAEKYPHVAVEDFQLPDDLEVTLWAKSPMFFNPTNMDVDYKGRIWVNEGRAYRAFRNKFASEYAKKGDRIMVLEDSDQDGTADKSHVFVQDPQLIAPLGIAVIDNKVVVSQPPSIIVYHDVNRDAVFDPKVDKKEELLTGFGGFDHDHSLHAVTVGPSGQWYFNSGNAGTHVVKDKDGFTIRVGSSYKGGAPSVTKKGPNQGGKAGLVSDDGHVYVGSVALRMNPDGTGLRVIGHNMRNSYEETVTSFGDVFQNDNDDPPACRVTWLMEYGNLGFASDDGSRTWLSERRPGQRMSSAHWRQDDPGKIPAGDIYGNGSPTGITFYENGALGEKWEGLLLSGEAARNVVFGYQPKPEGAGFELKRTNFFGIKESALSGKSEVSPNNFRPADITVGADGCIYVADWFDPGVGGHKMADQKLAGAIYRIAPKGKNPQTPAIDLTTTEGQITALKSPAINVRNLGFTRLKAQGEAGIPAVKTLLGEDSDYFKARAIWLLAQMGDKGIAEVKNFLQSTNDPQLKIVCFRALRFIDHKVLEFAQYFSKDDSIAVRREVALALRDSSWEEAGSIIYDLAVQYDGEDRWYLEAIGTAATGKEVELYQALVKQFDAASPVKWSVPMARLAWRLHPDEAVDAFKARAIDGSIDAPLREEMLTALGYIDSEQAALAMVEIAENGPKDTAELAKWWLHSLSSGKWKNYKGKMKGFDKKLNALSDKEDYIVPIDGPALTEPSVEEVLKLTGDPEKGKATVTRCWMCHQIDGQGVEFGPTLTEWGIGRSVEAIADAIINPSEGVAHGFDGTIVKMKSGNTIQGISLSGGGKAKQLVVRVMGGKEVEVNSKGIKEREEMERSLMLSAGQLGLSSQDVADIAAYLRELGKEKSGN</sequence>
<dbReference type="Gene3D" id="2.120.10.30">
    <property type="entry name" value="TolB, C-terminal domain"/>
    <property type="match status" value="1"/>
</dbReference>
<dbReference type="InterPro" id="IPR013427">
    <property type="entry name" value="Haem-bd_dom_put"/>
</dbReference>
<dbReference type="NCBIfam" id="TIGR02604">
    <property type="entry name" value="Piru_Ver_Nterm"/>
    <property type="match status" value="1"/>
</dbReference>
<protein>
    <submittedName>
        <fullName evidence="7">PVC-type heme-binding CxxCH protein</fullName>
    </submittedName>
</protein>
<dbReference type="PANTHER" id="PTHR33546">
    <property type="entry name" value="LARGE, MULTIFUNCTIONAL SECRETED PROTEIN-RELATED"/>
    <property type="match status" value="1"/>
</dbReference>
<evidence type="ECO:0000256" key="1">
    <source>
        <dbReference type="ARBA" id="ARBA00022617"/>
    </source>
</evidence>
<dbReference type="NCBIfam" id="TIGR02603">
    <property type="entry name" value="CxxCH_TIGR02603"/>
    <property type="match status" value="1"/>
</dbReference>
<dbReference type="InterPro" id="IPR009056">
    <property type="entry name" value="Cyt_c-like_dom"/>
</dbReference>
<name>A0ABW5E698_9BACT</name>
<evidence type="ECO:0000313" key="7">
    <source>
        <dbReference type="EMBL" id="MFD2276950.1"/>
    </source>
</evidence>
<dbReference type="InterPro" id="IPR036909">
    <property type="entry name" value="Cyt_c-like_dom_sf"/>
</dbReference>
<keyword evidence="8" id="KW-1185">Reference proteome</keyword>
<dbReference type="Pfam" id="PF23500">
    <property type="entry name" value="DUF7133"/>
    <property type="match status" value="2"/>
</dbReference>
<dbReference type="Proteomes" id="UP001597297">
    <property type="component" value="Unassembled WGS sequence"/>
</dbReference>
<reference evidence="8" key="1">
    <citation type="journal article" date="2019" name="Int. J. Syst. Evol. Microbiol.">
        <title>The Global Catalogue of Microorganisms (GCM) 10K type strain sequencing project: providing services to taxonomists for standard genome sequencing and annotation.</title>
        <authorList>
            <consortium name="The Broad Institute Genomics Platform"/>
            <consortium name="The Broad Institute Genome Sequencing Center for Infectious Disease"/>
            <person name="Wu L."/>
            <person name="Ma J."/>
        </authorList>
    </citation>
    <scope>NUCLEOTIDE SEQUENCE [LARGE SCALE GENOMIC DNA]</scope>
    <source>
        <strain evidence="8">JCM 16545</strain>
    </source>
</reference>
<dbReference type="EMBL" id="JBHUJC010000034">
    <property type="protein sequence ID" value="MFD2276950.1"/>
    <property type="molecule type" value="Genomic_DNA"/>
</dbReference>
<evidence type="ECO:0000256" key="4">
    <source>
        <dbReference type="PROSITE-ProRule" id="PRU00433"/>
    </source>
</evidence>
<organism evidence="7 8">
    <name type="scientific">Rubritalea spongiae</name>
    <dbReference type="NCBI Taxonomy" id="430797"/>
    <lineage>
        <taxon>Bacteria</taxon>
        <taxon>Pseudomonadati</taxon>
        <taxon>Verrucomicrobiota</taxon>
        <taxon>Verrucomicrobiia</taxon>
        <taxon>Verrucomicrobiales</taxon>
        <taxon>Rubritaleaceae</taxon>
        <taxon>Rubritalea</taxon>
    </lineage>
</organism>
<dbReference type="InterPro" id="IPR016024">
    <property type="entry name" value="ARM-type_fold"/>
</dbReference>
<keyword evidence="3 4" id="KW-0408">Iron</keyword>
<dbReference type="SUPFAM" id="SSF48371">
    <property type="entry name" value="ARM repeat"/>
    <property type="match status" value="1"/>
</dbReference>
<dbReference type="PANTHER" id="PTHR33546:SF1">
    <property type="entry name" value="LARGE, MULTIFUNCTIONAL SECRETED PROTEIN"/>
    <property type="match status" value="1"/>
</dbReference>
<evidence type="ECO:0000313" key="8">
    <source>
        <dbReference type="Proteomes" id="UP001597297"/>
    </source>
</evidence>
<dbReference type="PROSITE" id="PS51007">
    <property type="entry name" value="CYTC"/>
    <property type="match status" value="1"/>
</dbReference>
<dbReference type="Gene3D" id="1.25.10.10">
    <property type="entry name" value="Leucine-rich Repeat Variant"/>
    <property type="match status" value="1"/>
</dbReference>
<keyword evidence="2 4" id="KW-0479">Metal-binding</keyword>
<gene>
    <name evidence="7" type="ORF">ACFSQZ_10760</name>
</gene>
<proteinExistence type="predicted"/>
<dbReference type="Pfam" id="PF00034">
    <property type="entry name" value="Cytochrom_C"/>
    <property type="match status" value="1"/>
</dbReference>
<evidence type="ECO:0000256" key="3">
    <source>
        <dbReference type="ARBA" id="ARBA00023004"/>
    </source>
</evidence>
<dbReference type="SUPFAM" id="SSF46626">
    <property type="entry name" value="Cytochrome c"/>
    <property type="match status" value="1"/>
</dbReference>
<accession>A0ABW5E698</accession>
<dbReference type="InterPro" id="IPR013428">
    <property type="entry name" value="Membrane-bound_put_N"/>
</dbReference>
<dbReference type="RefSeq" id="WP_377092885.1">
    <property type="nucleotide sequence ID" value="NZ_JBHSJM010000001.1"/>
</dbReference>
<dbReference type="InterPro" id="IPR011042">
    <property type="entry name" value="6-blade_b-propeller_TolB-like"/>
</dbReference>
<dbReference type="InterPro" id="IPR011989">
    <property type="entry name" value="ARM-like"/>
</dbReference>
<keyword evidence="1 4" id="KW-0349">Heme</keyword>
<dbReference type="SUPFAM" id="SSF63829">
    <property type="entry name" value="Calcium-dependent phosphotriesterase"/>
    <property type="match status" value="1"/>
</dbReference>
<dbReference type="Gene3D" id="1.10.760.10">
    <property type="entry name" value="Cytochrome c-like domain"/>
    <property type="match status" value="1"/>
</dbReference>
<dbReference type="InterPro" id="IPR055557">
    <property type="entry name" value="DUF7133"/>
</dbReference>